<organism evidence="2 3">
    <name type="scientific">Curvularia kusanoi</name>
    <name type="common">Cochliobolus kusanoi</name>
    <dbReference type="NCBI Taxonomy" id="90978"/>
    <lineage>
        <taxon>Eukaryota</taxon>
        <taxon>Fungi</taxon>
        <taxon>Dikarya</taxon>
        <taxon>Ascomycota</taxon>
        <taxon>Pezizomycotina</taxon>
        <taxon>Dothideomycetes</taxon>
        <taxon>Pleosporomycetidae</taxon>
        <taxon>Pleosporales</taxon>
        <taxon>Pleosporineae</taxon>
        <taxon>Pleosporaceae</taxon>
        <taxon>Curvularia</taxon>
    </lineage>
</organism>
<accession>A0A9P4TNR2</accession>
<sequence>MENAKQVAQIEQVPAWASVDNVTESGSSVKFVSKRSMSKLREERSRKTLQSQSSLGDLESTIVEEPKNGTEAQALPRLPSESAGSESTESSERKPVLWESPMPRLNLFVILARYHMAPI</sequence>
<dbReference type="Proteomes" id="UP000801428">
    <property type="component" value="Unassembled WGS sequence"/>
</dbReference>
<gene>
    <name evidence="2" type="ORF">E8E13_010663</name>
</gene>
<protein>
    <submittedName>
        <fullName evidence="2">Uncharacterized protein</fullName>
    </submittedName>
</protein>
<name>A0A9P4TNR2_CURKU</name>
<comment type="caution">
    <text evidence="2">The sequence shown here is derived from an EMBL/GenBank/DDBJ whole genome shotgun (WGS) entry which is preliminary data.</text>
</comment>
<evidence type="ECO:0000313" key="2">
    <source>
        <dbReference type="EMBL" id="KAF3010992.1"/>
    </source>
</evidence>
<proteinExistence type="predicted"/>
<dbReference type="EMBL" id="SWKU01000001">
    <property type="protein sequence ID" value="KAF3010992.1"/>
    <property type="molecule type" value="Genomic_DNA"/>
</dbReference>
<evidence type="ECO:0000313" key="3">
    <source>
        <dbReference type="Proteomes" id="UP000801428"/>
    </source>
</evidence>
<dbReference type="AlphaFoldDB" id="A0A9P4TNR2"/>
<evidence type="ECO:0000256" key="1">
    <source>
        <dbReference type="SAM" id="MobiDB-lite"/>
    </source>
</evidence>
<feature type="region of interest" description="Disordered" evidence="1">
    <location>
        <begin position="25"/>
        <end position="97"/>
    </location>
</feature>
<keyword evidence="3" id="KW-1185">Reference proteome</keyword>
<reference evidence="2" key="1">
    <citation type="submission" date="2019-04" db="EMBL/GenBank/DDBJ databases">
        <title>Sequencing of skin fungus with MAO and IRED activity.</title>
        <authorList>
            <person name="Marsaioli A.J."/>
            <person name="Bonatto J.M.C."/>
            <person name="Reis Junior O."/>
        </authorList>
    </citation>
    <scope>NUCLEOTIDE SEQUENCE</scope>
    <source>
        <strain evidence="2">30M1</strain>
    </source>
</reference>